<proteinExistence type="predicted"/>
<dbReference type="EMBL" id="ACWF01000018">
    <property type="protein sequence ID" value="EHL79325.1"/>
    <property type="molecule type" value="Genomic_DNA"/>
</dbReference>
<protein>
    <submittedName>
        <fullName evidence="1">Uncharacterized protein</fullName>
    </submittedName>
</protein>
<gene>
    <name evidence="1" type="ORF">HMPREF1015_03111</name>
</gene>
<dbReference type="RefSeq" id="WP_003352733.1">
    <property type="nucleotide sequence ID" value="NZ_JH414741.1"/>
</dbReference>
<sequence>MQIITNEQFTELKEIEKVTEFIYKRRKIKYELMNRIAEALGRKFRKAQKTTLVIDEIVWKATDRGFSFNGRETLAEKLDVSLRTVDNAIRLLKDSGEVVVCYRENPKSNGAKTPVFIFRSHANFERIASILDLSLCEEVCEVENTEKPTAPKDSPLNTFATILGLPFDNKINSYVKGEIQPLEKIVKYVAIKINETQKRTNRGIKYLSAYVDRVLSDEMRRAKIEELKRQQQNHITVKPSPRPVFYNWLEDVKGNKSDLDTLGIY</sequence>
<dbReference type="AlphaFoldDB" id="G9QHQ2"/>
<name>G9QHQ2_9BACI</name>
<dbReference type="Proteomes" id="UP000011747">
    <property type="component" value="Unassembled WGS sequence"/>
</dbReference>
<evidence type="ECO:0000313" key="1">
    <source>
        <dbReference type="EMBL" id="EHL79325.1"/>
    </source>
</evidence>
<accession>G9QHQ2</accession>
<dbReference type="PATRIC" id="fig|665952.3.peg.456"/>
<comment type="caution">
    <text evidence="1">The sequence shown here is derived from an EMBL/GenBank/DDBJ whole genome shotgun (WGS) entry which is preliminary data.</text>
</comment>
<evidence type="ECO:0000313" key="2">
    <source>
        <dbReference type="Proteomes" id="UP000011747"/>
    </source>
</evidence>
<reference evidence="1 2" key="1">
    <citation type="submission" date="2011-09" db="EMBL/GenBank/DDBJ databases">
        <title>The Genome Sequence of Bacillus smithii 7_3_47FAA.</title>
        <authorList>
            <consortium name="The Broad Institute Genome Sequencing Platform"/>
            <person name="Earl A."/>
            <person name="Ward D."/>
            <person name="Feldgarden M."/>
            <person name="Gevers D."/>
            <person name="Daigneault M."/>
            <person name="Strauss J."/>
            <person name="Allen-Vercoe E."/>
            <person name="Young S.K."/>
            <person name="Zeng Q."/>
            <person name="Gargeya S."/>
            <person name="Fitzgerald M."/>
            <person name="Haas B."/>
            <person name="Abouelleil A."/>
            <person name="Alvarado L."/>
            <person name="Arachchi H.M."/>
            <person name="Berlin A."/>
            <person name="Brown A."/>
            <person name="Chapman S.B."/>
            <person name="Chen Z."/>
            <person name="Dunbar C."/>
            <person name="Freedman E."/>
            <person name="Gearin G."/>
            <person name="Goldberg J."/>
            <person name="Griggs A."/>
            <person name="Gujja S."/>
            <person name="Heiman D."/>
            <person name="Howarth C."/>
            <person name="Larson L."/>
            <person name="Lui A."/>
            <person name="MacDonald P.J.P."/>
            <person name="Montmayeur A."/>
            <person name="Murphy C."/>
            <person name="Neiman D."/>
            <person name="Pearson M."/>
            <person name="Priest M."/>
            <person name="Roberts A."/>
            <person name="Saif S."/>
            <person name="Shea T."/>
            <person name="Shenoy N."/>
            <person name="Sisk P."/>
            <person name="Stolte C."/>
            <person name="Sykes S."/>
            <person name="Wortman J."/>
            <person name="Nusbaum C."/>
            <person name="Birren B."/>
        </authorList>
    </citation>
    <scope>NUCLEOTIDE SEQUENCE [LARGE SCALE GENOMIC DNA]</scope>
    <source>
        <strain evidence="1 2">7_3_47FAA</strain>
    </source>
</reference>
<keyword evidence="2" id="KW-1185">Reference proteome</keyword>
<dbReference type="HOGENOM" id="CLU_1048290_0_0_9"/>
<organism evidence="1 2">
    <name type="scientific">Bacillus smithii 7_3_47FAA</name>
    <dbReference type="NCBI Taxonomy" id="665952"/>
    <lineage>
        <taxon>Bacteria</taxon>
        <taxon>Bacillati</taxon>
        <taxon>Bacillota</taxon>
        <taxon>Bacilli</taxon>
        <taxon>Bacillales</taxon>
        <taxon>Bacillaceae</taxon>
        <taxon>Bacillus</taxon>
    </lineage>
</organism>